<keyword evidence="4 7" id="KW-0812">Transmembrane</keyword>
<comment type="subcellular location">
    <subcellularLocation>
        <location evidence="1">Cell membrane</location>
        <topology evidence="1">Multi-pass membrane protein</topology>
    </subcellularLocation>
</comment>
<evidence type="ECO:0000256" key="4">
    <source>
        <dbReference type="ARBA" id="ARBA00022692"/>
    </source>
</evidence>
<dbReference type="EMBL" id="CP009225">
    <property type="protein sequence ID" value="AKC62285.1"/>
    <property type="molecule type" value="Genomic_DNA"/>
</dbReference>
<feature type="transmembrane region" description="Helical" evidence="7">
    <location>
        <begin position="35"/>
        <end position="54"/>
    </location>
</feature>
<feature type="domain" description="YetF C-terminal" evidence="8">
    <location>
        <begin position="83"/>
        <end position="215"/>
    </location>
</feature>
<dbReference type="PANTHER" id="PTHR34582">
    <property type="entry name" value="UPF0702 TRANSMEMBRANE PROTEIN YCAP"/>
    <property type="match status" value="1"/>
</dbReference>
<dbReference type="GO" id="GO:0005886">
    <property type="term" value="C:plasma membrane"/>
    <property type="evidence" value="ECO:0007669"/>
    <property type="project" value="UniProtKB-SubCell"/>
</dbReference>
<evidence type="ECO:0000256" key="2">
    <source>
        <dbReference type="ARBA" id="ARBA00006448"/>
    </source>
</evidence>
<evidence type="ECO:0000259" key="8">
    <source>
        <dbReference type="Pfam" id="PF04239"/>
    </source>
</evidence>
<evidence type="ECO:0000313" key="9">
    <source>
        <dbReference type="EMBL" id="AKC62285.1"/>
    </source>
</evidence>
<evidence type="ECO:0000256" key="3">
    <source>
        <dbReference type="ARBA" id="ARBA00022475"/>
    </source>
</evidence>
<dbReference type="Gene3D" id="3.30.240.20">
    <property type="entry name" value="bsu07140 like domains"/>
    <property type="match status" value="2"/>
</dbReference>
<sequence length="240" mass="26903">MYNKIIITIIRGIFTYILVLIITRLMGRKLISQMTFFDFIVGVSMGSMAANLSIGSENTPITASLSLITFAILTILIGFSHIKSFKIRKLINSEPVILIDNGKIVENNMKRIRVTIEQLTMKLREKNIFNLADVEFAILETNGKLSVLPKADKMPLTPSHMNIPTTSKGLMKDIIIDGNIINENLKTADLDIQWLKSQLNMNNIKDASDVFYAGVDNAKNLYLSKKNNSNTETEGKYGIE</sequence>
<dbReference type="Proteomes" id="UP000033052">
    <property type="component" value="Chromosome"/>
</dbReference>
<evidence type="ECO:0000256" key="6">
    <source>
        <dbReference type="ARBA" id="ARBA00023136"/>
    </source>
</evidence>
<reference evidence="9 10" key="1">
    <citation type="journal article" date="2015" name="PLoS ONE">
        <title>A universal mariner transposon system for forward genetic studies in the genus clostridium.</title>
        <authorList>
            <person name="Zhang Y."/>
            <person name="Grosse-Honebrink A."/>
            <person name="Minton N.P."/>
        </authorList>
    </citation>
    <scope>NUCLEOTIDE SEQUENCE [LARGE SCALE GENOMIC DNA]</scope>
    <source>
        <strain evidence="9 10">NCIMB 10696</strain>
    </source>
</reference>
<dbReference type="Pfam" id="PF04239">
    <property type="entry name" value="DUF421"/>
    <property type="match status" value="1"/>
</dbReference>
<evidence type="ECO:0000256" key="7">
    <source>
        <dbReference type="SAM" id="Phobius"/>
    </source>
</evidence>
<dbReference type="InterPro" id="IPR023090">
    <property type="entry name" value="UPF0702_alpha/beta_dom_sf"/>
</dbReference>
<feature type="transmembrane region" description="Helical" evidence="7">
    <location>
        <begin position="60"/>
        <end position="79"/>
    </location>
</feature>
<dbReference type="PANTHER" id="PTHR34582:SF7">
    <property type="entry name" value="UPF0702 TRANSMEMBRANE PROTEIN YDFS"/>
    <property type="match status" value="1"/>
</dbReference>
<accession>A0A7U4LMR2</accession>
<dbReference type="AlphaFoldDB" id="A0A7U4LMR2"/>
<evidence type="ECO:0000313" key="10">
    <source>
        <dbReference type="Proteomes" id="UP000033052"/>
    </source>
</evidence>
<comment type="similarity">
    <text evidence="2">Belongs to the UPF0702 family.</text>
</comment>
<dbReference type="KEGG" id="cld:CLSPO_c15650"/>
<dbReference type="InterPro" id="IPR007353">
    <property type="entry name" value="DUF421"/>
</dbReference>
<evidence type="ECO:0000256" key="5">
    <source>
        <dbReference type="ARBA" id="ARBA00022989"/>
    </source>
</evidence>
<keyword evidence="3" id="KW-1003">Cell membrane</keyword>
<dbReference type="RefSeq" id="WP_003491158.1">
    <property type="nucleotide sequence ID" value="NZ_CP090904.1"/>
</dbReference>
<keyword evidence="5 7" id="KW-1133">Transmembrane helix</keyword>
<feature type="transmembrane region" description="Helical" evidence="7">
    <location>
        <begin position="6"/>
        <end position="23"/>
    </location>
</feature>
<evidence type="ECO:0000256" key="1">
    <source>
        <dbReference type="ARBA" id="ARBA00004651"/>
    </source>
</evidence>
<name>A0A7U4LMR2_CLOSG</name>
<protein>
    <recommendedName>
        <fullName evidence="8">YetF C-terminal domain-containing protein</fullName>
    </recommendedName>
</protein>
<proteinExistence type="inferred from homology"/>
<keyword evidence="6 7" id="KW-0472">Membrane</keyword>
<organism evidence="9 10">
    <name type="scientific">Clostridium sporogenes</name>
    <dbReference type="NCBI Taxonomy" id="1509"/>
    <lineage>
        <taxon>Bacteria</taxon>
        <taxon>Bacillati</taxon>
        <taxon>Bacillota</taxon>
        <taxon>Clostridia</taxon>
        <taxon>Eubacteriales</taxon>
        <taxon>Clostridiaceae</taxon>
        <taxon>Clostridium</taxon>
    </lineage>
</organism>
<gene>
    <name evidence="9" type="ORF">CLSPO_c15650</name>
</gene>